<dbReference type="RefSeq" id="WP_006273888.1">
    <property type="nucleotide sequence ID" value="NZ_GL883079.1"/>
</dbReference>
<evidence type="ECO:0000259" key="1">
    <source>
        <dbReference type="Pfam" id="PF13480"/>
    </source>
</evidence>
<dbReference type="Gene3D" id="3.40.630.30">
    <property type="match status" value="1"/>
</dbReference>
<dbReference type="Proteomes" id="UP000006512">
    <property type="component" value="Unassembled WGS sequence"/>
</dbReference>
<gene>
    <name evidence="2" type="ORF">ABI_31020</name>
</gene>
<accession>F4QRG4</accession>
<dbReference type="eggNOG" id="COG5653">
    <property type="taxonomic scope" value="Bacteria"/>
</dbReference>
<dbReference type="InterPro" id="IPR038740">
    <property type="entry name" value="BioF2-like_GNAT_dom"/>
</dbReference>
<dbReference type="HOGENOM" id="CLU_058581_0_0_5"/>
<sequence>MTDRIDIVQVKELTATDEALWNGFVAARAELVGPYFDLGYVQAIAPSVPNSGVARFYDGDQIAGYFAFQKRGDILLPIGAPLSDYHAVISAPDFVADFDHLMRLTRTRRVEFQGLVGTSAGRGAHMGLTRRIADATDGFDHWWATQDAANHKFFKNVSRCMRNVEKDFGGFDFSWEKVTPELMDWTINLKREQYRRSGMHDVFGCRWTRGMLDRLAAVDSPDFGLRCGVLRHQGRLVAVEISLVQGEDVHLWFPAYDPDYGRYSVGILLTVAIIKNTEALGLKRFDFGTGGEDYKSPMTTSGGACLEGEVEIRRSLQSRALDAAGLFLPRERFEQAKISLRRRVKVIRATEITLNGWSRALTDLGRRAVMRTGVSKVYAGVLKKTAVLGTVTFVG</sequence>
<feature type="domain" description="BioF2-like acetyltransferase" evidence="1">
    <location>
        <begin position="152"/>
        <end position="296"/>
    </location>
</feature>
<dbReference type="OrthoDB" id="4700839at2"/>
<organism evidence="2 3">
    <name type="scientific">Asticcacaulis biprosthecium C19</name>
    <dbReference type="NCBI Taxonomy" id="715226"/>
    <lineage>
        <taxon>Bacteria</taxon>
        <taxon>Pseudomonadati</taxon>
        <taxon>Pseudomonadota</taxon>
        <taxon>Alphaproteobacteria</taxon>
        <taxon>Caulobacterales</taxon>
        <taxon>Caulobacteraceae</taxon>
        <taxon>Asticcacaulis</taxon>
    </lineage>
</organism>
<dbReference type="SUPFAM" id="SSF55729">
    <property type="entry name" value="Acyl-CoA N-acyltransferases (Nat)"/>
    <property type="match status" value="1"/>
</dbReference>
<dbReference type="STRING" id="715226.ABI_31020"/>
<reference evidence="3" key="1">
    <citation type="submission" date="2011-03" db="EMBL/GenBank/DDBJ databases">
        <title>Draft genome sequence of Brevundimonas diminuta.</title>
        <authorList>
            <person name="Brown P.J.B."/>
            <person name="Buechlein A."/>
            <person name="Hemmerich C."/>
            <person name="Brun Y.V."/>
        </authorList>
    </citation>
    <scope>NUCLEOTIDE SEQUENCE [LARGE SCALE GENOMIC DNA]</scope>
    <source>
        <strain evidence="3">C19</strain>
    </source>
</reference>
<dbReference type="AlphaFoldDB" id="F4QRG4"/>
<evidence type="ECO:0000313" key="3">
    <source>
        <dbReference type="Proteomes" id="UP000006512"/>
    </source>
</evidence>
<proteinExistence type="predicted"/>
<evidence type="ECO:0000313" key="2">
    <source>
        <dbReference type="EMBL" id="EGF90090.1"/>
    </source>
</evidence>
<protein>
    <submittedName>
        <fullName evidence="2">Cellulose biosynthetic CelD-like protein</fullName>
    </submittedName>
</protein>
<dbReference type="Pfam" id="PF13480">
    <property type="entry name" value="Acetyltransf_6"/>
    <property type="match status" value="1"/>
</dbReference>
<keyword evidence="3" id="KW-1185">Reference proteome</keyword>
<dbReference type="EMBL" id="GL883079">
    <property type="protein sequence ID" value="EGF90090.1"/>
    <property type="molecule type" value="Genomic_DNA"/>
</dbReference>
<name>F4QRG4_9CAUL</name>
<dbReference type="InterPro" id="IPR016181">
    <property type="entry name" value="Acyl_CoA_acyltransferase"/>
</dbReference>